<dbReference type="EMBL" id="JBHFFA010000006">
    <property type="protein sequence ID" value="KAL2622550.1"/>
    <property type="molecule type" value="Genomic_DNA"/>
</dbReference>
<dbReference type="PANTHER" id="PTHR31722">
    <property type="entry name" value="OS06G0675200 PROTEIN"/>
    <property type="match status" value="1"/>
</dbReference>
<evidence type="ECO:0000256" key="1">
    <source>
        <dbReference type="SAM" id="MobiDB-lite"/>
    </source>
</evidence>
<feature type="compositionally biased region" description="Polar residues" evidence="1">
    <location>
        <begin position="237"/>
        <end position="246"/>
    </location>
</feature>
<feature type="region of interest" description="Disordered" evidence="1">
    <location>
        <begin position="237"/>
        <end position="271"/>
    </location>
</feature>
<feature type="region of interest" description="Disordered" evidence="1">
    <location>
        <begin position="45"/>
        <end position="66"/>
    </location>
</feature>
<dbReference type="PANTHER" id="PTHR31722:SF0">
    <property type="entry name" value="OS06G0675200 PROTEIN"/>
    <property type="match status" value="1"/>
</dbReference>
<feature type="compositionally biased region" description="Low complexity" evidence="1">
    <location>
        <begin position="253"/>
        <end position="271"/>
    </location>
</feature>
<evidence type="ECO:0000313" key="2">
    <source>
        <dbReference type="EMBL" id="KAL2622550.1"/>
    </source>
</evidence>
<name>A0ABD1Y7J5_9MARC</name>
<keyword evidence="3" id="KW-1185">Reference proteome</keyword>
<comment type="caution">
    <text evidence="2">The sequence shown here is derived from an EMBL/GenBank/DDBJ whole genome shotgun (WGS) entry which is preliminary data.</text>
</comment>
<reference evidence="2 3" key="1">
    <citation type="submission" date="2024-09" db="EMBL/GenBank/DDBJ databases">
        <title>Chromosome-scale assembly of Riccia fluitans.</title>
        <authorList>
            <person name="Paukszto L."/>
            <person name="Sawicki J."/>
            <person name="Karawczyk K."/>
            <person name="Piernik-Szablinska J."/>
            <person name="Szczecinska M."/>
            <person name="Mazdziarz M."/>
        </authorList>
    </citation>
    <scope>NUCLEOTIDE SEQUENCE [LARGE SCALE GENOMIC DNA]</scope>
    <source>
        <strain evidence="2">Rf_01</strain>
        <tissue evidence="2">Aerial parts of the thallus</tissue>
    </source>
</reference>
<evidence type="ECO:0000313" key="3">
    <source>
        <dbReference type="Proteomes" id="UP001605036"/>
    </source>
</evidence>
<dbReference type="Proteomes" id="UP001605036">
    <property type="component" value="Unassembled WGS sequence"/>
</dbReference>
<accession>A0ABD1Y7J5</accession>
<gene>
    <name evidence="2" type="ORF">R1flu_002755</name>
</gene>
<sequence length="438" mass="46886">MTQQRSVIQILDLPDDYGEHNHPHGHGFLSPRISFSAEFVSGSSRGSHAGGEKEIMSPEGSCCSSSRISSSTSTEFEFAMATSTFHNALFEGTADELFQGGKLLPGYITPDGKKEVMFVDPALVWQVAENSPVGIARDFRSDDSFSGSLNAPNPPLDFSHGQTAARTPKPAKWRELFATLRRVKSDSGRQRVPEEMLLPPKAMQGRKKFFRHFFSHGQTSATEENVKMSTNISAIPQSRSYSSSATFPPPIRPSSASASSSSPFDSNNVVNPPQTSAGLAAVASCSSDNCLAQDASSSRGKSSASSTTVKGGKLGLLGVPVRKVEKPGASATLVRSASGRVIVRNLSSCNVSVKNSAALQEQIRASRSREMRRSPDRSIYSSNIRVTPILNVPAVCMGPVLRGSTKGGDKGRLSNFRSLLSFKREKLPTSVATPIATQ</sequence>
<proteinExistence type="predicted"/>
<organism evidence="2 3">
    <name type="scientific">Riccia fluitans</name>
    <dbReference type="NCBI Taxonomy" id="41844"/>
    <lineage>
        <taxon>Eukaryota</taxon>
        <taxon>Viridiplantae</taxon>
        <taxon>Streptophyta</taxon>
        <taxon>Embryophyta</taxon>
        <taxon>Marchantiophyta</taxon>
        <taxon>Marchantiopsida</taxon>
        <taxon>Marchantiidae</taxon>
        <taxon>Marchantiales</taxon>
        <taxon>Ricciaceae</taxon>
        <taxon>Riccia</taxon>
    </lineage>
</organism>
<protein>
    <submittedName>
        <fullName evidence="2">Uncharacterized protein</fullName>
    </submittedName>
</protein>
<dbReference type="AlphaFoldDB" id="A0ABD1Y7J5"/>